<evidence type="ECO:0000313" key="3">
    <source>
        <dbReference type="Proteomes" id="UP000664731"/>
    </source>
</evidence>
<reference evidence="2" key="1">
    <citation type="submission" date="2021-03" db="EMBL/GenBank/DDBJ databases">
        <title>Comamonas denitrificans.</title>
        <authorList>
            <person name="Finster K."/>
        </authorList>
    </citation>
    <scope>NUCLEOTIDE SEQUENCE</scope>
    <source>
        <strain evidence="2">MM2021_4</strain>
    </source>
</reference>
<comment type="caution">
    <text evidence="2">The sequence shown here is derived from an EMBL/GenBank/DDBJ whole genome shotgun (WGS) entry which is preliminary data.</text>
</comment>
<dbReference type="EMBL" id="JAFNME010000009">
    <property type="protein sequence ID" value="MBO1249391.1"/>
    <property type="molecule type" value="Genomic_DNA"/>
</dbReference>
<keyword evidence="3" id="KW-1185">Reference proteome</keyword>
<gene>
    <name evidence="2" type="ORF">J1777_06005</name>
</gene>
<evidence type="ECO:0000313" key="2">
    <source>
        <dbReference type="EMBL" id="MBO1249391.1"/>
    </source>
</evidence>
<dbReference type="AlphaFoldDB" id="A0A939KD81"/>
<sequence>MQKTCQKCGHINPTSTGDVMEACPNCSAIYSRVAQAMAQQAAKAVRPTAASPRGIKEFAEQMRAASLYPTFRGLVHVIYLVMLVMAGLALVMGLLALTKGEGMTRIAGFAGGVFFAIAIFVFARVAKEGSLMLADLSDAAVQLAAKER</sequence>
<keyword evidence="1" id="KW-1133">Transmembrane helix</keyword>
<accession>A0A939KD81</accession>
<dbReference type="RefSeq" id="WP_207574910.1">
    <property type="nucleotide sequence ID" value="NZ_JAFNME010000009.1"/>
</dbReference>
<dbReference type="Proteomes" id="UP000664731">
    <property type="component" value="Unassembled WGS sequence"/>
</dbReference>
<name>A0A939KD81_9BURK</name>
<proteinExistence type="predicted"/>
<protein>
    <recommendedName>
        <fullName evidence="4">Transmembrane protein</fullName>
    </recommendedName>
</protein>
<keyword evidence="1" id="KW-0812">Transmembrane</keyword>
<feature type="transmembrane region" description="Helical" evidence="1">
    <location>
        <begin position="103"/>
        <end position="123"/>
    </location>
</feature>
<evidence type="ECO:0008006" key="4">
    <source>
        <dbReference type="Google" id="ProtNLM"/>
    </source>
</evidence>
<organism evidence="2 3">
    <name type="scientific">Comamonas denitrificans</name>
    <dbReference type="NCBI Taxonomy" id="117506"/>
    <lineage>
        <taxon>Bacteria</taxon>
        <taxon>Pseudomonadati</taxon>
        <taxon>Pseudomonadota</taxon>
        <taxon>Betaproteobacteria</taxon>
        <taxon>Burkholderiales</taxon>
        <taxon>Comamonadaceae</taxon>
        <taxon>Comamonas</taxon>
    </lineage>
</organism>
<feature type="transmembrane region" description="Helical" evidence="1">
    <location>
        <begin position="77"/>
        <end position="97"/>
    </location>
</feature>
<evidence type="ECO:0000256" key="1">
    <source>
        <dbReference type="SAM" id="Phobius"/>
    </source>
</evidence>
<keyword evidence="1" id="KW-0472">Membrane</keyword>